<evidence type="ECO:0000256" key="4">
    <source>
        <dbReference type="ARBA" id="ARBA00022795"/>
    </source>
</evidence>
<dbReference type="Pfam" id="PF02108">
    <property type="entry name" value="FliH"/>
    <property type="match status" value="1"/>
</dbReference>
<feature type="coiled-coil region" evidence="7">
    <location>
        <begin position="135"/>
        <end position="162"/>
    </location>
</feature>
<evidence type="ECO:0000313" key="11">
    <source>
        <dbReference type="Proteomes" id="UP000823632"/>
    </source>
</evidence>
<protein>
    <recommendedName>
        <fullName evidence="9">Flagellar assembly protein FliH/Type III secretion system HrpE domain-containing protein</fullName>
    </recommendedName>
</protein>
<reference evidence="10" key="2">
    <citation type="journal article" date="2021" name="PeerJ">
        <title>Extensive microbial diversity within the chicken gut microbiome revealed by metagenomics and culture.</title>
        <authorList>
            <person name="Gilroy R."/>
            <person name="Ravi A."/>
            <person name="Getino M."/>
            <person name="Pursley I."/>
            <person name="Horton D.L."/>
            <person name="Alikhan N.F."/>
            <person name="Baker D."/>
            <person name="Gharbi K."/>
            <person name="Hall N."/>
            <person name="Watson M."/>
            <person name="Adriaenssens E.M."/>
            <person name="Foster-Nyarko E."/>
            <person name="Jarju S."/>
            <person name="Secka A."/>
            <person name="Antonio M."/>
            <person name="Oren A."/>
            <person name="Chaudhuri R.R."/>
            <person name="La Ragione R."/>
            <person name="Hildebrand F."/>
            <person name="Pallen M.J."/>
        </authorList>
    </citation>
    <scope>NUCLEOTIDE SEQUENCE</scope>
    <source>
        <strain evidence="10">10192</strain>
    </source>
</reference>
<dbReference type="GO" id="GO:0005829">
    <property type="term" value="C:cytosol"/>
    <property type="evidence" value="ECO:0007669"/>
    <property type="project" value="TreeGrafter"/>
</dbReference>
<reference evidence="10" key="1">
    <citation type="submission" date="2020-10" db="EMBL/GenBank/DDBJ databases">
        <authorList>
            <person name="Gilroy R."/>
        </authorList>
    </citation>
    <scope>NUCLEOTIDE SEQUENCE</scope>
    <source>
        <strain evidence="10">10192</strain>
    </source>
</reference>
<evidence type="ECO:0000256" key="5">
    <source>
        <dbReference type="ARBA" id="ARBA00022927"/>
    </source>
</evidence>
<feature type="compositionally biased region" description="Polar residues" evidence="8">
    <location>
        <begin position="47"/>
        <end position="67"/>
    </location>
</feature>
<dbReference type="InterPro" id="IPR018035">
    <property type="entry name" value="Flagellar_FliH/T3SS_HrpE"/>
</dbReference>
<keyword evidence="6" id="KW-1006">Bacterial flagellum protein export</keyword>
<keyword evidence="3" id="KW-0813">Transport</keyword>
<evidence type="ECO:0000256" key="2">
    <source>
        <dbReference type="ARBA" id="ARBA00006602"/>
    </source>
</evidence>
<dbReference type="PANTHER" id="PTHR34982:SF1">
    <property type="entry name" value="FLAGELLAR ASSEMBLY PROTEIN FLIH"/>
    <property type="match status" value="1"/>
</dbReference>
<dbReference type="InterPro" id="IPR051472">
    <property type="entry name" value="T3SS_Stator/FliH"/>
</dbReference>
<feature type="region of interest" description="Disordered" evidence="8">
    <location>
        <begin position="33"/>
        <end position="75"/>
    </location>
</feature>
<dbReference type="GO" id="GO:0044781">
    <property type="term" value="P:bacterial-type flagellum organization"/>
    <property type="evidence" value="ECO:0007669"/>
    <property type="project" value="UniProtKB-KW"/>
</dbReference>
<evidence type="ECO:0000256" key="8">
    <source>
        <dbReference type="SAM" id="MobiDB-lite"/>
    </source>
</evidence>
<keyword evidence="4" id="KW-1005">Bacterial flagellum biogenesis</keyword>
<dbReference type="InterPro" id="IPR038495">
    <property type="entry name" value="ATPase_E_C"/>
</dbReference>
<comment type="similarity">
    <text evidence="2">Belongs to the FliH family.</text>
</comment>
<gene>
    <name evidence="10" type="ORF">IAC76_01335</name>
</gene>
<dbReference type="Proteomes" id="UP000823632">
    <property type="component" value="Unassembled WGS sequence"/>
</dbReference>
<dbReference type="EMBL" id="JADIND010000029">
    <property type="protein sequence ID" value="MBO8430007.1"/>
    <property type="molecule type" value="Genomic_DNA"/>
</dbReference>
<evidence type="ECO:0000259" key="9">
    <source>
        <dbReference type="Pfam" id="PF02108"/>
    </source>
</evidence>
<organism evidence="10 11">
    <name type="scientific">Candidatus Scatousia excrementipullorum</name>
    <dbReference type="NCBI Taxonomy" id="2840936"/>
    <lineage>
        <taxon>Bacteria</taxon>
        <taxon>Candidatus Scatousia</taxon>
    </lineage>
</organism>
<evidence type="ECO:0000256" key="3">
    <source>
        <dbReference type="ARBA" id="ARBA00022448"/>
    </source>
</evidence>
<feature type="domain" description="Flagellar assembly protein FliH/Type III secretion system HrpE" evidence="9">
    <location>
        <begin position="147"/>
        <end position="274"/>
    </location>
</feature>
<evidence type="ECO:0000256" key="7">
    <source>
        <dbReference type="SAM" id="Coils"/>
    </source>
</evidence>
<accession>A0A9D9DLC4</accession>
<keyword evidence="7" id="KW-0175">Coiled coil</keyword>
<comment type="caution">
    <text evidence="10">The sequence shown here is derived from an EMBL/GenBank/DDBJ whole genome shotgun (WGS) entry which is preliminary data.</text>
</comment>
<dbReference type="SUPFAM" id="SSF160527">
    <property type="entry name" value="V-type ATPase subunit E-like"/>
    <property type="match status" value="1"/>
</dbReference>
<dbReference type="GO" id="GO:0015031">
    <property type="term" value="P:protein transport"/>
    <property type="evidence" value="ECO:0007669"/>
    <property type="project" value="UniProtKB-KW"/>
</dbReference>
<dbReference type="PANTHER" id="PTHR34982">
    <property type="entry name" value="YOP PROTEINS TRANSLOCATION PROTEIN L"/>
    <property type="match status" value="1"/>
</dbReference>
<sequence>MIIKKKKLNKVSGNVPEEVLQTDDTAVQDFAVPENDGIPQVDGGQEFENTTADYEQSPLTEAENQSPAAEVQTPAVPVEPEPEDIDLFSLDNIDFTQREERRKGDRRRGFRRVDDRNLVSRAREEADSIREAARNEGYQAGLEQAQAEIQQVKEAFEMFMGAPQAVYEQIAPDILQISVDIAQKIIKKETEEDPQVLINTIIDVLKGLSKEENKISLRVNPVQVDVIKQQIPEILNIAGLDAKVSVLADEEVTEGGCLVTTANGIVDATIETQLSIIYEALKEV</sequence>
<dbReference type="Gene3D" id="3.30.2320.30">
    <property type="entry name" value="ATP synthase, E subunit, C-terminal"/>
    <property type="match status" value="1"/>
</dbReference>
<proteinExistence type="inferred from homology"/>
<evidence type="ECO:0000256" key="1">
    <source>
        <dbReference type="ARBA" id="ARBA00003041"/>
    </source>
</evidence>
<dbReference type="AlphaFoldDB" id="A0A9D9DLC4"/>
<evidence type="ECO:0000256" key="6">
    <source>
        <dbReference type="ARBA" id="ARBA00023225"/>
    </source>
</evidence>
<comment type="function">
    <text evidence="1">Needed for flagellar regrowth and assembly.</text>
</comment>
<name>A0A9D9DLC4_9BACT</name>
<keyword evidence="5" id="KW-0653">Protein transport</keyword>
<evidence type="ECO:0000313" key="10">
    <source>
        <dbReference type="EMBL" id="MBO8430007.1"/>
    </source>
</evidence>